<sequence length="339" mass="37391">MPSTRPTSRLSNNHPQGTSASTNAATNPSRATNSPPNIGATQPSTSATVNQLPLECLGMKIHQVLEEQKIIAAEHDSLVSKCNDFMEFMRSAEAKLKANNIASDLDFKFELLEEKYNKLQADLIAATSSGALLGHPNDPSSAPRPSTNAHCKTVTLHSNLTNEELTFHATPLNMYIMAECMAVKIQKKQITSMLNHFKELEKLEATVSTHGQLLNDLHDRVYSIGKWVKRMLVPTVSRLWSFWQPQQEEGTFENLCRRLEAGSDFSTKLWDTGLVEDEEEFFAPMPMPAHEHPDVSTTAQQAANAANESEQEASVQDSDEAHGGVILHESEAINGVENV</sequence>
<gene>
    <name evidence="3" type="ORF">M409DRAFT_52533</name>
</gene>
<accession>A0A6A6CSY6</accession>
<proteinExistence type="predicted"/>
<name>A0A6A6CSY6_ZASCE</name>
<dbReference type="Proteomes" id="UP000799537">
    <property type="component" value="Unassembled WGS sequence"/>
</dbReference>
<keyword evidence="4" id="KW-1185">Reference proteome</keyword>
<organism evidence="3 4">
    <name type="scientific">Zasmidium cellare ATCC 36951</name>
    <dbReference type="NCBI Taxonomy" id="1080233"/>
    <lineage>
        <taxon>Eukaryota</taxon>
        <taxon>Fungi</taxon>
        <taxon>Dikarya</taxon>
        <taxon>Ascomycota</taxon>
        <taxon>Pezizomycotina</taxon>
        <taxon>Dothideomycetes</taxon>
        <taxon>Dothideomycetidae</taxon>
        <taxon>Mycosphaerellales</taxon>
        <taxon>Mycosphaerellaceae</taxon>
        <taxon>Zasmidium</taxon>
    </lineage>
</organism>
<feature type="coiled-coil region" evidence="1">
    <location>
        <begin position="102"/>
        <end position="129"/>
    </location>
</feature>
<dbReference type="RefSeq" id="XP_033670159.1">
    <property type="nucleotide sequence ID" value="XM_033812104.1"/>
</dbReference>
<dbReference type="EMBL" id="ML993588">
    <property type="protein sequence ID" value="KAF2169270.1"/>
    <property type="molecule type" value="Genomic_DNA"/>
</dbReference>
<dbReference type="AlphaFoldDB" id="A0A6A6CSY6"/>
<reference evidence="3" key="1">
    <citation type="journal article" date="2020" name="Stud. Mycol.">
        <title>101 Dothideomycetes genomes: a test case for predicting lifestyles and emergence of pathogens.</title>
        <authorList>
            <person name="Haridas S."/>
            <person name="Albert R."/>
            <person name="Binder M."/>
            <person name="Bloem J."/>
            <person name="Labutti K."/>
            <person name="Salamov A."/>
            <person name="Andreopoulos B."/>
            <person name="Baker S."/>
            <person name="Barry K."/>
            <person name="Bills G."/>
            <person name="Bluhm B."/>
            <person name="Cannon C."/>
            <person name="Castanera R."/>
            <person name="Culley D."/>
            <person name="Daum C."/>
            <person name="Ezra D."/>
            <person name="Gonzalez J."/>
            <person name="Henrissat B."/>
            <person name="Kuo A."/>
            <person name="Liang C."/>
            <person name="Lipzen A."/>
            <person name="Lutzoni F."/>
            <person name="Magnuson J."/>
            <person name="Mondo S."/>
            <person name="Nolan M."/>
            <person name="Ohm R."/>
            <person name="Pangilinan J."/>
            <person name="Park H.-J."/>
            <person name="Ramirez L."/>
            <person name="Alfaro M."/>
            <person name="Sun H."/>
            <person name="Tritt A."/>
            <person name="Yoshinaga Y."/>
            <person name="Zwiers L.-H."/>
            <person name="Turgeon B."/>
            <person name="Goodwin S."/>
            <person name="Spatafora J."/>
            <person name="Crous P."/>
            <person name="Grigoriev I."/>
        </authorList>
    </citation>
    <scope>NUCLEOTIDE SEQUENCE</scope>
    <source>
        <strain evidence="3">ATCC 36951</strain>
    </source>
</reference>
<evidence type="ECO:0000313" key="3">
    <source>
        <dbReference type="EMBL" id="KAF2169270.1"/>
    </source>
</evidence>
<evidence type="ECO:0000256" key="2">
    <source>
        <dbReference type="SAM" id="MobiDB-lite"/>
    </source>
</evidence>
<evidence type="ECO:0000256" key="1">
    <source>
        <dbReference type="SAM" id="Coils"/>
    </source>
</evidence>
<dbReference type="GeneID" id="54565376"/>
<feature type="region of interest" description="Disordered" evidence="2">
    <location>
        <begin position="1"/>
        <end position="46"/>
    </location>
</feature>
<evidence type="ECO:0000313" key="4">
    <source>
        <dbReference type="Proteomes" id="UP000799537"/>
    </source>
</evidence>
<keyword evidence="1" id="KW-0175">Coiled coil</keyword>
<feature type="region of interest" description="Disordered" evidence="2">
    <location>
        <begin position="286"/>
        <end position="322"/>
    </location>
</feature>
<feature type="compositionally biased region" description="Low complexity" evidence="2">
    <location>
        <begin position="296"/>
        <end position="314"/>
    </location>
</feature>
<protein>
    <submittedName>
        <fullName evidence="3">Uncharacterized protein</fullName>
    </submittedName>
</protein>